<evidence type="ECO:0000259" key="1">
    <source>
        <dbReference type="PROSITE" id="PS50093"/>
    </source>
</evidence>
<comment type="caution">
    <text evidence="2">The sequence shown here is derived from an EMBL/GenBank/DDBJ whole genome shotgun (WGS) entry which is preliminary data.</text>
</comment>
<dbReference type="InterPro" id="IPR022409">
    <property type="entry name" value="PKD/Chitinase_dom"/>
</dbReference>
<name>A0ABW0E9C0_9BACT</name>
<gene>
    <name evidence="2" type="ORF">ACFPIB_02505</name>
</gene>
<dbReference type="PROSITE" id="PS51257">
    <property type="entry name" value="PROKAR_LIPOPROTEIN"/>
    <property type="match status" value="1"/>
</dbReference>
<dbReference type="SUPFAM" id="SSF49299">
    <property type="entry name" value="PKD domain"/>
    <property type="match status" value="1"/>
</dbReference>
<dbReference type="RefSeq" id="WP_378015841.1">
    <property type="nucleotide sequence ID" value="NZ_JBHSKT010000001.1"/>
</dbReference>
<dbReference type="InterPro" id="IPR013783">
    <property type="entry name" value="Ig-like_fold"/>
</dbReference>
<proteinExistence type="predicted"/>
<dbReference type="Gene3D" id="2.60.40.10">
    <property type="entry name" value="Immunoglobulins"/>
    <property type="match status" value="1"/>
</dbReference>
<evidence type="ECO:0000313" key="3">
    <source>
        <dbReference type="Proteomes" id="UP001596161"/>
    </source>
</evidence>
<sequence>MKIPFRIIPLYFQFLILLLVIAGCSKDSVGPTAGIMADKYQAEPGELITFTSTSSNLRDYEWVLDNGVKSDKKTVKTTFDTPGNHVVKLKVTDKSGKTNETSIYVYIGRFYLHTLELTAMNFRDPAGNAWDADGTGPDLNFGLNTPGTTNYGWLVGDNITQKDIPKRLTGSPILLMNNTYTFTIYETPEQGQTGASRIIKSWQFNPIKEAQKTKQNSNNGVFVLPGQYPGIYFQYTVE</sequence>
<reference evidence="3" key="1">
    <citation type="journal article" date="2019" name="Int. J. Syst. Evol. Microbiol.">
        <title>The Global Catalogue of Microorganisms (GCM) 10K type strain sequencing project: providing services to taxonomists for standard genome sequencing and annotation.</title>
        <authorList>
            <consortium name="The Broad Institute Genomics Platform"/>
            <consortium name="The Broad Institute Genome Sequencing Center for Infectious Disease"/>
            <person name="Wu L."/>
            <person name="Ma J."/>
        </authorList>
    </citation>
    <scope>NUCLEOTIDE SEQUENCE [LARGE SCALE GENOMIC DNA]</scope>
    <source>
        <strain evidence="3">KACC 12602</strain>
    </source>
</reference>
<dbReference type="EMBL" id="JBHSKT010000001">
    <property type="protein sequence ID" value="MFC5269464.1"/>
    <property type="molecule type" value="Genomic_DNA"/>
</dbReference>
<dbReference type="Proteomes" id="UP001596161">
    <property type="component" value="Unassembled WGS sequence"/>
</dbReference>
<dbReference type="SMART" id="SM00089">
    <property type="entry name" value="PKD"/>
    <property type="match status" value="1"/>
</dbReference>
<dbReference type="InterPro" id="IPR000601">
    <property type="entry name" value="PKD_dom"/>
</dbReference>
<accession>A0ABW0E9C0</accession>
<dbReference type="CDD" id="cd00146">
    <property type="entry name" value="PKD"/>
    <property type="match status" value="1"/>
</dbReference>
<evidence type="ECO:0000313" key="2">
    <source>
        <dbReference type="EMBL" id="MFC5269464.1"/>
    </source>
</evidence>
<dbReference type="Pfam" id="PF18911">
    <property type="entry name" value="PKD_4"/>
    <property type="match status" value="1"/>
</dbReference>
<organism evidence="2 3">
    <name type="scientific">Adhaeribacter terreus</name>
    <dbReference type="NCBI Taxonomy" id="529703"/>
    <lineage>
        <taxon>Bacteria</taxon>
        <taxon>Pseudomonadati</taxon>
        <taxon>Bacteroidota</taxon>
        <taxon>Cytophagia</taxon>
        <taxon>Cytophagales</taxon>
        <taxon>Hymenobacteraceae</taxon>
        <taxon>Adhaeribacter</taxon>
    </lineage>
</organism>
<feature type="domain" description="PKD" evidence="1">
    <location>
        <begin position="60"/>
        <end position="105"/>
    </location>
</feature>
<dbReference type="InterPro" id="IPR035986">
    <property type="entry name" value="PKD_dom_sf"/>
</dbReference>
<protein>
    <submittedName>
        <fullName evidence="2">PKD domain-containing protein</fullName>
    </submittedName>
</protein>
<keyword evidence="3" id="KW-1185">Reference proteome</keyword>
<dbReference type="PROSITE" id="PS50093">
    <property type="entry name" value="PKD"/>
    <property type="match status" value="1"/>
</dbReference>